<dbReference type="EMBL" id="JASPKZ010001957">
    <property type="protein sequence ID" value="KAJ9596885.1"/>
    <property type="molecule type" value="Genomic_DNA"/>
</dbReference>
<proteinExistence type="predicted"/>
<reference evidence="2" key="2">
    <citation type="submission" date="2023-05" db="EMBL/GenBank/DDBJ databases">
        <authorList>
            <person name="Fouks B."/>
        </authorList>
    </citation>
    <scope>NUCLEOTIDE SEQUENCE</scope>
    <source>
        <strain evidence="2">Stay&amp;Tobe</strain>
        <tissue evidence="2">Testes</tissue>
    </source>
</reference>
<dbReference type="Proteomes" id="UP001233999">
    <property type="component" value="Unassembled WGS sequence"/>
</dbReference>
<dbReference type="InterPro" id="IPR057074">
    <property type="entry name" value="IR75A_N"/>
</dbReference>
<feature type="non-terminal residue" evidence="2">
    <location>
        <position position="1"/>
    </location>
</feature>
<accession>A0AAD8AD73</accession>
<gene>
    <name evidence="2" type="ORF">L9F63_012141</name>
</gene>
<protein>
    <recommendedName>
        <fullName evidence="1">Ionotropic receptor 75a N-terminal domain-containing protein</fullName>
    </recommendedName>
</protein>
<dbReference type="Pfam" id="PF24576">
    <property type="entry name" value="IR75A_N"/>
    <property type="match status" value="1"/>
</dbReference>
<dbReference type="AlphaFoldDB" id="A0AAD8AD73"/>
<sequence>MANRTSIAGPTWLLFTSSSLRLEDLLAHVFIPFNCVFLVAREGADSNFSIVDLYQVNRTQPIISTVLASWNPLDGITWQQTFLYERRHNLNGQTIRAITYNNPPLIYSVSVGNEVQVSGAFGKIWSLLEEELNFT</sequence>
<evidence type="ECO:0000313" key="2">
    <source>
        <dbReference type="EMBL" id="KAJ9596885.1"/>
    </source>
</evidence>
<evidence type="ECO:0000313" key="3">
    <source>
        <dbReference type="Proteomes" id="UP001233999"/>
    </source>
</evidence>
<evidence type="ECO:0000259" key="1">
    <source>
        <dbReference type="Pfam" id="PF24576"/>
    </source>
</evidence>
<keyword evidence="3" id="KW-1185">Reference proteome</keyword>
<feature type="domain" description="Ionotropic receptor 75a N-terminal" evidence="1">
    <location>
        <begin position="12"/>
        <end position="99"/>
    </location>
</feature>
<organism evidence="2 3">
    <name type="scientific">Diploptera punctata</name>
    <name type="common">Pacific beetle cockroach</name>
    <dbReference type="NCBI Taxonomy" id="6984"/>
    <lineage>
        <taxon>Eukaryota</taxon>
        <taxon>Metazoa</taxon>
        <taxon>Ecdysozoa</taxon>
        <taxon>Arthropoda</taxon>
        <taxon>Hexapoda</taxon>
        <taxon>Insecta</taxon>
        <taxon>Pterygota</taxon>
        <taxon>Neoptera</taxon>
        <taxon>Polyneoptera</taxon>
        <taxon>Dictyoptera</taxon>
        <taxon>Blattodea</taxon>
        <taxon>Blaberoidea</taxon>
        <taxon>Blaberidae</taxon>
        <taxon>Diplopterinae</taxon>
        <taxon>Diploptera</taxon>
    </lineage>
</organism>
<comment type="caution">
    <text evidence="2">The sequence shown here is derived from an EMBL/GenBank/DDBJ whole genome shotgun (WGS) entry which is preliminary data.</text>
</comment>
<name>A0AAD8AD73_DIPPU</name>
<reference evidence="2" key="1">
    <citation type="journal article" date="2023" name="IScience">
        <title>Live-bearing cockroach genome reveals convergent evolutionary mechanisms linked to viviparity in insects and beyond.</title>
        <authorList>
            <person name="Fouks B."/>
            <person name="Harrison M.C."/>
            <person name="Mikhailova A.A."/>
            <person name="Marchal E."/>
            <person name="English S."/>
            <person name="Carruthers M."/>
            <person name="Jennings E.C."/>
            <person name="Chiamaka E.L."/>
            <person name="Frigard R.A."/>
            <person name="Pippel M."/>
            <person name="Attardo G.M."/>
            <person name="Benoit J.B."/>
            <person name="Bornberg-Bauer E."/>
            <person name="Tobe S.S."/>
        </authorList>
    </citation>
    <scope>NUCLEOTIDE SEQUENCE</scope>
    <source>
        <strain evidence="2">Stay&amp;Tobe</strain>
    </source>
</reference>